<feature type="transmembrane region" description="Helical" evidence="8">
    <location>
        <begin position="44"/>
        <end position="63"/>
    </location>
</feature>
<keyword evidence="11" id="KW-1185">Reference proteome</keyword>
<protein>
    <recommendedName>
        <fullName evidence="9">Sodium/calcium exchanger membrane region domain-containing protein</fullName>
    </recommendedName>
</protein>
<keyword evidence="4 8" id="KW-0812">Transmembrane</keyword>
<dbReference type="GO" id="GO:0012505">
    <property type="term" value="C:endomembrane system"/>
    <property type="evidence" value="ECO:0007669"/>
    <property type="project" value="UniProtKB-SubCell"/>
</dbReference>
<evidence type="ECO:0000256" key="1">
    <source>
        <dbReference type="ARBA" id="ARBA00004127"/>
    </source>
</evidence>
<feature type="transmembrane region" description="Helical" evidence="8">
    <location>
        <begin position="289"/>
        <end position="311"/>
    </location>
</feature>
<proteinExistence type="inferred from homology"/>
<feature type="domain" description="Sodium/calcium exchanger membrane region" evidence="9">
    <location>
        <begin position="72"/>
        <end position="266"/>
    </location>
</feature>
<dbReference type="InterPro" id="IPR004837">
    <property type="entry name" value="NaCa_Exmemb"/>
</dbReference>
<evidence type="ECO:0000256" key="5">
    <source>
        <dbReference type="ARBA" id="ARBA00022989"/>
    </source>
</evidence>
<dbReference type="GeneID" id="24099333"/>
<name>J4HZD4_9APHY</name>
<dbReference type="Proteomes" id="UP000006352">
    <property type="component" value="Unassembled WGS sequence"/>
</dbReference>
<comment type="similarity">
    <text evidence="2">Belongs to the Ca(2+):cation antiporter (CaCA) (TC 2.A.19) family.</text>
</comment>
<evidence type="ECO:0000256" key="6">
    <source>
        <dbReference type="ARBA" id="ARBA00023065"/>
    </source>
</evidence>
<gene>
    <name evidence="10" type="ORF">FIBRA_06599</name>
</gene>
<dbReference type="GO" id="GO:0015369">
    <property type="term" value="F:calcium:proton antiporter activity"/>
    <property type="evidence" value="ECO:0007669"/>
    <property type="project" value="UniProtKB-ARBA"/>
</dbReference>
<evidence type="ECO:0000259" key="9">
    <source>
        <dbReference type="Pfam" id="PF01699"/>
    </source>
</evidence>
<dbReference type="OrthoDB" id="1699231at2759"/>
<comment type="subcellular location">
    <subcellularLocation>
        <location evidence="1">Endomembrane system</location>
        <topology evidence="1">Multi-pass membrane protein</topology>
    </subcellularLocation>
</comment>
<evidence type="ECO:0000313" key="11">
    <source>
        <dbReference type="Proteomes" id="UP000006352"/>
    </source>
</evidence>
<keyword evidence="7 8" id="KW-0472">Membrane</keyword>
<feature type="transmembrane region" description="Helical" evidence="8">
    <location>
        <begin position="69"/>
        <end position="92"/>
    </location>
</feature>
<dbReference type="AlphaFoldDB" id="J4HZD4"/>
<feature type="transmembrane region" description="Helical" evidence="8">
    <location>
        <begin position="323"/>
        <end position="344"/>
    </location>
</feature>
<feature type="transmembrane region" description="Helical" evidence="8">
    <location>
        <begin position="155"/>
        <end position="177"/>
    </location>
</feature>
<dbReference type="PANTHER" id="PTHR31503">
    <property type="entry name" value="VACUOLAR CALCIUM ION TRANSPORTER"/>
    <property type="match status" value="1"/>
</dbReference>
<feature type="transmembrane region" description="Helical" evidence="8">
    <location>
        <begin position="245"/>
        <end position="264"/>
    </location>
</feature>
<reference evidence="10 11" key="1">
    <citation type="journal article" date="2012" name="Appl. Environ. Microbiol.">
        <title>Short-read sequencing for genomic analysis of the brown rot fungus Fibroporia radiculosa.</title>
        <authorList>
            <person name="Tang J.D."/>
            <person name="Perkins A.D."/>
            <person name="Sonstegard T.S."/>
            <person name="Schroeder S.G."/>
            <person name="Burgess S.C."/>
            <person name="Diehl S.V."/>
        </authorList>
    </citation>
    <scope>NUCLEOTIDE SEQUENCE [LARGE SCALE GENOMIC DNA]</scope>
    <source>
        <strain evidence="10 11">TFFH 294</strain>
    </source>
</reference>
<keyword evidence="5 8" id="KW-1133">Transmembrane helix</keyword>
<dbReference type="PANTHER" id="PTHR31503:SF22">
    <property type="entry name" value="VACUOLAR CALCIUM ION TRANSPORTER"/>
    <property type="match status" value="1"/>
</dbReference>
<evidence type="ECO:0000256" key="3">
    <source>
        <dbReference type="ARBA" id="ARBA00022448"/>
    </source>
</evidence>
<keyword evidence="6" id="KW-0406">Ion transport</keyword>
<dbReference type="InterPro" id="IPR004713">
    <property type="entry name" value="CaH_exchang"/>
</dbReference>
<dbReference type="STRING" id="599839.J4HZD4"/>
<keyword evidence="3" id="KW-0813">Transport</keyword>
<dbReference type="InParanoid" id="J4HZD4"/>
<sequence length="380" mass="41348">MATITDHTPLLENNNGPGARSFVCRIVDMLKADGQPSWLASYRFFLFGSWLNALLMAIPLSFVAHAYDWDAAFCFTFSFIAIMPLAALLGTAMDQMSMQAGQTLSVLLNATFGNALELIVGFTALFKGFVWSHVPRHCETKIRFPDELRIVQTSMLGSILSNLLFVLGSSFLLGGFLKDSKYNETAAQVSCSLMTLTCITLVVPAAYHNAQTHGVGFIDGAIPTKTGYLIDGTNLDGDAEFGLRFISRGTSILLLLVYLGYIIFKLKTHAALFEAESAQIEEESQQMNIPAATLALLLVTVLTSFCANYLVASIEETAENYRISRLFIGLILLPIVENAAGQIMSIRMARKDKMEITIGICVGGAIQVSAFVIPLLVIIG</sequence>
<feature type="domain" description="Sodium/calcium exchanger membrane region" evidence="9">
    <location>
        <begin position="293"/>
        <end position="380"/>
    </location>
</feature>
<dbReference type="RefSeq" id="XP_012183705.1">
    <property type="nucleotide sequence ID" value="XM_012328315.1"/>
</dbReference>
<dbReference type="FunCoup" id="J4HZD4">
    <property type="interactions" value="29"/>
</dbReference>
<evidence type="ECO:0000256" key="2">
    <source>
        <dbReference type="ARBA" id="ARBA00008170"/>
    </source>
</evidence>
<dbReference type="HOGENOM" id="CLU_008721_2_1_1"/>
<dbReference type="InterPro" id="IPR044880">
    <property type="entry name" value="NCX_ion-bd_dom_sf"/>
</dbReference>
<dbReference type="Gene3D" id="1.20.1420.30">
    <property type="entry name" value="NCX, central ion-binding region"/>
    <property type="match status" value="1"/>
</dbReference>
<dbReference type="Pfam" id="PF01699">
    <property type="entry name" value="Na_Ca_ex"/>
    <property type="match status" value="2"/>
</dbReference>
<dbReference type="GO" id="GO:0000329">
    <property type="term" value="C:fungal-type vacuole membrane"/>
    <property type="evidence" value="ECO:0007669"/>
    <property type="project" value="TreeGrafter"/>
</dbReference>
<evidence type="ECO:0000256" key="7">
    <source>
        <dbReference type="ARBA" id="ARBA00023136"/>
    </source>
</evidence>
<accession>J4HZD4</accession>
<evidence type="ECO:0000256" key="4">
    <source>
        <dbReference type="ARBA" id="ARBA00022692"/>
    </source>
</evidence>
<organism evidence="10 11">
    <name type="scientific">Fibroporia radiculosa</name>
    <dbReference type="NCBI Taxonomy" id="599839"/>
    <lineage>
        <taxon>Eukaryota</taxon>
        <taxon>Fungi</taxon>
        <taxon>Dikarya</taxon>
        <taxon>Basidiomycota</taxon>
        <taxon>Agaricomycotina</taxon>
        <taxon>Agaricomycetes</taxon>
        <taxon>Polyporales</taxon>
        <taxon>Fibroporiaceae</taxon>
        <taxon>Fibroporia</taxon>
    </lineage>
</organism>
<dbReference type="EMBL" id="HE797156">
    <property type="protein sequence ID" value="CCM04422.1"/>
    <property type="molecule type" value="Genomic_DNA"/>
</dbReference>
<evidence type="ECO:0000313" key="10">
    <source>
        <dbReference type="EMBL" id="CCM04422.1"/>
    </source>
</evidence>
<dbReference type="GO" id="GO:0006874">
    <property type="term" value="P:intracellular calcium ion homeostasis"/>
    <property type="evidence" value="ECO:0007669"/>
    <property type="project" value="TreeGrafter"/>
</dbReference>
<feature type="transmembrane region" description="Helical" evidence="8">
    <location>
        <begin position="356"/>
        <end position="379"/>
    </location>
</feature>
<feature type="transmembrane region" description="Helical" evidence="8">
    <location>
        <begin position="104"/>
        <end position="126"/>
    </location>
</feature>
<evidence type="ECO:0000256" key="8">
    <source>
        <dbReference type="SAM" id="Phobius"/>
    </source>
</evidence>